<name>A0A4R7G3S0_9MICC</name>
<organism evidence="5 6">
    <name type="scientific">Nesterenkonia aurantiaca</name>
    <dbReference type="NCBI Taxonomy" id="1436010"/>
    <lineage>
        <taxon>Bacteria</taxon>
        <taxon>Bacillati</taxon>
        <taxon>Actinomycetota</taxon>
        <taxon>Actinomycetes</taxon>
        <taxon>Micrococcales</taxon>
        <taxon>Micrococcaceae</taxon>
        <taxon>Nesterenkonia</taxon>
    </lineage>
</organism>
<dbReference type="GO" id="GO:0003841">
    <property type="term" value="F:1-acylglycerol-3-phosphate O-acyltransferase activity"/>
    <property type="evidence" value="ECO:0007669"/>
    <property type="project" value="TreeGrafter"/>
</dbReference>
<evidence type="ECO:0000256" key="1">
    <source>
        <dbReference type="ARBA" id="ARBA00022679"/>
    </source>
</evidence>
<gene>
    <name evidence="5" type="ORF">EV640_105103</name>
</gene>
<evidence type="ECO:0000256" key="2">
    <source>
        <dbReference type="ARBA" id="ARBA00023315"/>
    </source>
</evidence>
<protein>
    <submittedName>
        <fullName evidence="5">1-acyl-sn-glycerol-3-phosphate acyltransferase</fullName>
    </submittedName>
</protein>
<dbReference type="GO" id="GO:0005886">
    <property type="term" value="C:plasma membrane"/>
    <property type="evidence" value="ECO:0007669"/>
    <property type="project" value="TreeGrafter"/>
</dbReference>
<evidence type="ECO:0000256" key="3">
    <source>
        <dbReference type="SAM" id="MobiDB-lite"/>
    </source>
</evidence>
<dbReference type="GO" id="GO:0006654">
    <property type="term" value="P:phosphatidic acid biosynthetic process"/>
    <property type="evidence" value="ECO:0007669"/>
    <property type="project" value="TreeGrafter"/>
</dbReference>
<feature type="compositionally biased region" description="Basic residues" evidence="3">
    <location>
        <begin position="249"/>
        <end position="258"/>
    </location>
</feature>
<dbReference type="SMART" id="SM00563">
    <property type="entry name" value="PlsC"/>
    <property type="match status" value="1"/>
</dbReference>
<dbReference type="EMBL" id="SOAN01000005">
    <property type="protein sequence ID" value="TDS85760.1"/>
    <property type="molecule type" value="Genomic_DNA"/>
</dbReference>
<evidence type="ECO:0000313" key="6">
    <source>
        <dbReference type="Proteomes" id="UP000294506"/>
    </source>
</evidence>
<dbReference type="Proteomes" id="UP000294506">
    <property type="component" value="Unassembled WGS sequence"/>
</dbReference>
<dbReference type="PANTHER" id="PTHR10434:SF11">
    <property type="entry name" value="1-ACYL-SN-GLYCEROL-3-PHOSPHATE ACYLTRANSFERASE"/>
    <property type="match status" value="1"/>
</dbReference>
<evidence type="ECO:0000313" key="5">
    <source>
        <dbReference type="EMBL" id="TDS85760.1"/>
    </source>
</evidence>
<feature type="region of interest" description="Disordered" evidence="3">
    <location>
        <begin position="247"/>
        <end position="267"/>
    </location>
</feature>
<dbReference type="InterPro" id="IPR002123">
    <property type="entry name" value="Plipid/glycerol_acylTrfase"/>
</dbReference>
<dbReference type="Pfam" id="PF01553">
    <property type="entry name" value="Acyltransferase"/>
    <property type="match status" value="1"/>
</dbReference>
<sequence length="267" mass="29455">MVSKLSRLKGPPITVSFYSVAKNFVVAPVVNTVFRPWVRGLHNIPSEGPAILASNHLSFSDSVFMPVKVPRQVHFMAKDDYWGKQGAYGWGMRKFFDLSGQIPMDRSGGKASQDSLNAGEQALRDGEVVGLYPEGTRSPDGRLYRGKLGIARLALNTQAPVIPIALIGTDKVQPIGKNIPRLGRVGMIVGEPMTFESYYGNAEDRFAQRAVADAIMYQIMRLSGQEYVDVYASDVKRQLEAEKAEAKAARKTLRHHSGRRIEDSSAD</sequence>
<dbReference type="AlphaFoldDB" id="A0A4R7G3S0"/>
<comment type="caution">
    <text evidence="5">The sequence shown here is derived from an EMBL/GenBank/DDBJ whole genome shotgun (WGS) entry which is preliminary data.</text>
</comment>
<proteinExistence type="predicted"/>
<reference evidence="5 6" key="1">
    <citation type="submission" date="2019-03" db="EMBL/GenBank/DDBJ databases">
        <title>Genomic Encyclopedia of Type Strains, Phase III (KMG-III): the genomes of soil and plant-associated and newly described type strains.</title>
        <authorList>
            <person name="Whitman W."/>
        </authorList>
    </citation>
    <scope>NUCLEOTIDE SEQUENCE [LARGE SCALE GENOMIC DNA]</scope>
    <source>
        <strain evidence="5 6">DSM 27373</strain>
    </source>
</reference>
<dbReference type="PANTHER" id="PTHR10434">
    <property type="entry name" value="1-ACYL-SN-GLYCEROL-3-PHOSPHATE ACYLTRANSFERASE"/>
    <property type="match status" value="1"/>
</dbReference>
<keyword evidence="2 5" id="KW-0012">Acyltransferase</keyword>
<keyword evidence="1 5" id="KW-0808">Transferase</keyword>
<dbReference type="SUPFAM" id="SSF69593">
    <property type="entry name" value="Glycerol-3-phosphate (1)-acyltransferase"/>
    <property type="match status" value="1"/>
</dbReference>
<evidence type="ECO:0000259" key="4">
    <source>
        <dbReference type="SMART" id="SM00563"/>
    </source>
</evidence>
<accession>A0A4R7G3S0</accession>
<keyword evidence="6" id="KW-1185">Reference proteome</keyword>
<dbReference type="CDD" id="cd07989">
    <property type="entry name" value="LPLAT_AGPAT-like"/>
    <property type="match status" value="1"/>
</dbReference>
<feature type="domain" description="Phospholipid/glycerol acyltransferase" evidence="4">
    <location>
        <begin position="50"/>
        <end position="169"/>
    </location>
</feature>